<evidence type="ECO:0000256" key="2">
    <source>
        <dbReference type="SAM" id="SignalP"/>
    </source>
</evidence>
<feature type="compositionally biased region" description="Pro residues" evidence="1">
    <location>
        <begin position="732"/>
        <end position="742"/>
    </location>
</feature>
<feature type="signal peptide" evidence="2">
    <location>
        <begin position="1"/>
        <end position="19"/>
    </location>
</feature>
<dbReference type="InterPro" id="IPR036465">
    <property type="entry name" value="vWFA_dom_sf"/>
</dbReference>
<dbReference type="NCBIfam" id="TIGR03901">
    <property type="entry name" value="MYXO-CTERM"/>
    <property type="match status" value="1"/>
</dbReference>
<keyword evidence="2" id="KW-0732">Signal</keyword>
<evidence type="ECO:0000256" key="1">
    <source>
        <dbReference type="SAM" id="MobiDB-lite"/>
    </source>
</evidence>
<dbReference type="SUPFAM" id="SSF53300">
    <property type="entry name" value="vWA-like"/>
    <property type="match status" value="1"/>
</dbReference>
<evidence type="ECO:0000313" key="4">
    <source>
        <dbReference type="Proteomes" id="UP001501788"/>
    </source>
</evidence>
<dbReference type="EMBL" id="BAABEX010000013">
    <property type="protein sequence ID" value="GAA4425275.1"/>
    <property type="molecule type" value="Genomic_DNA"/>
</dbReference>
<feature type="region of interest" description="Disordered" evidence="1">
    <location>
        <begin position="723"/>
        <end position="753"/>
    </location>
</feature>
<reference evidence="4" key="1">
    <citation type="journal article" date="2019" name="Int. J. Syst. Evol. Microbiol.">
        <title>The Global Catalogue of Microorganisms (GCM) 10K type strain sequencing project: providing services to taxonomists for standard genome sequencing and annotation.</title>
        <authorList>
            <consortium name="The Broad Institute Genomics Platform"/>
            <consortium name="The Broad Institute Genome Sequencing Center for Infectious Disease"/>
            <person name="Wu L."/>
            <person name="Ma J."/>
        </authorList>
    </citation>
    <scope>NUCLEOTIDE SEQUENCE [LARGE SCALE GENOMIC DNA]</scope>
    <source>
        <strain evidence="4">JCM 31890</strain>
    </source>
</reference>
<proteinExistence type="predicted"/>
<evidence type="ECO:0008006" key="5">
    <source>
        <dbReference type="Google" id="ProtNLM"/>
    </source>
</evidence>
<keyword evidence="4" id="KW-1185">Reference proteome</keyword>
<sequence>MAALLAAALVAQPIIPAYAANHPLSAVRDVNTIDYVVNVDWDYDNPPTQAANPSQRLDRNYITEVLRVMARSKFTATEGRHRVGTVYVYKGGRFGDNVDIRMLNSNGRSAANVAGWGKRGTTSYNHLAFQNAPESIDALGKVINHELGHYTYGLLDEYVEEGAPLKPDDPGSPSGVDTPKNTAMNNHLQFVSLSTPADYADPTKRQTAQARVFATAGDGSGGSAWETLTRPAEQDPPAARAYGRTFFEAFRGVDPAALRLQAPTEGFDTQLRVVFAAAPVFRDVIVIDRTLPAARLADLLQAARALVNQAGADAQFAVVASPAAGADPVLGFTTADAEGKQALNAALDGIQPAGEGSFNSLTAFTKAYQLIAGVRQSGDPATVHLLTGSETVLPVETLTTARTARVAVNPLGLSGGGTEARQARTKAALAQSAAGQTVNLAQVAQQTGGAYNVARNGAEAAKDAARALNEVHSNPFAFVRVDGTTALPAGGRFSSQFRVASSAIDGPVEAEAFFDPQDAGKLSFSLVAPDGRVFTPGNAPAGVEFETEPGEGLFTVRIGTGVAARAGTWTIQVSSASAMVDGLGIDVATESRMALNATALGGSVGAATAPVLRATLGADKRIKGARVVATVYDEDGNTVLDNAVLRDDGVAPDVRAGDGEYTLSLDGKLKAGEYYAYVRSVTDSNARVAPLGALIKGARQEEVPVEAFEREVEVAFSLEAGAPGVVTDSAPAPTPTPTPTPPSDGGGGGCTVNPDGRDASLALLLGLGLLGWALRRRRSDTPDA</sequence>
<organism evidence="3 4">
    <name type="scientific">Acidovorax lacteus</name>
    <dbReference type="NCBI Taxonomy" id="1924988"/>
    <lineage>
        <taxon>Bacteria</taxon>
        <taxon>Pseudomonadati</taxon>
        <taxon>Pseudomonadota</taxon>
        <taxon>Betaproteobacteria</taxon>
        <taxon>Burkholderiales</taxon>
        <taxon>Comamonadaceae</taxon>
        <taxon>Acidovorax</taxon>
    </lineage>
</organism>
<comment type="caution">
    <text evidence="3">The sequence shown here is derived from an EMBL/GenBank/DDBJ whole genome shotgun (WGS) entry which is preliminary data.</text>
</comment>
<evidence type="ECO:0000313" key="3">
    <source>
        <dbReference type="EMBL" id="GAA4425275.1"/>
    </source>
</evidence>
<accession>A0ABP8LAI2</accession>
<feature type="chain" id="PRO_5047358324" description="VWA domain-containing protein" evidence="2">
    <location>
        <begin position="20"/>
        <end position="784"/>
    </location>
</feature>
<dbReference type="NCBIfam" id="NF033191">
    <property type="entry name" value="JDVT-CTERM"/>
    <property type="match status" value="1"/>
</dbReference>
<dbReference type="InterPro" id="IPR024038">
    <property type="entry name" value="MYXO-CTERM"/>
</dbReference>
<dbReference type="Proteomes" id="UP001501788">
    <property type="component" value="Unassembled WGS sequence"/>
</dbReference>
<dbReference type="CDD" id="cd00198">
    <property type="entry name" value="vWFA"/>
    <property type="match status" value="1"/>
</dbReference>
<name>A0ABP8LAI2_9BURK</name>
<protein>
    <recommendedName>
        <fullName evidence="5">VWA domain-containing protein</fullName>
    </recommendedName>
</protein>
<gene>
    <name evidence="3" type="ORF">GCM10023090_19930</name>
</gene>
<dbReference type="NCBIfam" id="NF041940">
    <property type="entry name" value="choice_anch_X"/>
    <property type="match status" value="1"/>
</dbReference>
<dbReference type="Gene3D" id="3.40.50.410">
    <property type="entry name" value="von Willebrand factor, type A domain"/>
    <property type="match status" value="1"/>
</dbReference>